<dbReference type="Gene3D" id="3.40.50.1220">
    <property type="entry name" value="TPP-binding domain"/>
    <property type="match status" value="1"/>
</dbReference>
<feature type="binding site" evidence="6">
    <location>
        <position position="202"/>
    </location>
    <ligand>
        <name>Zn(2+)</name>
        <dbReference type="ChEBI" id="CHEBI:29105"/>
    </ligand>
</feature>
<sequence length="769" mass="85705">MSRSAHEVESLAAVLRRLYRRGLPNPRCWAELPIHRQNVFGSRSNVNLEGLVNKWQDTLKGKLSGEDACGKKIIVMAGAGISVSAGIPDFRTPGSGLYYNLQSYKLGRPEDMFSMEFLKKNPYPFYHFAKHLWPTGQHRPTPTHYFVRLLQEKGLLHRMYTQNIDGLERLAGHAHADNSSQVKDDNLVEAHGTFSTASCIKCRAVADPIQVRDAILAGNVPVVCDACSASMSVDPAKGFQDVGLIKPDIVFFGESLPRRFHTLMETDFENCDLLIIMGTSLKVAPFNRLVSNVPDTTVRLLVNREKQPGAGSDPMMFDGECDYRDIWMESDCDSGVQKVVDMMGWRNEFEDLLKEREKVVDITQPTLAPTVAKPSCDMSDEHTAASRRASGGSISGAEDSLGEMPDNRVKASSGRLRTVKNYDMKTGQGVDPGRFVSRLATNATPQQRVEYQAKVAERRKQKARSKIQKAMYGGGREDLEKALEDGKMAGLTRWELEPGQEVLKHLVFAAPKLKAAFKSSSTSGPDPRRFQSTAPRPAHQNDDHSYDSVEKPAKSFARSLSELTEASTNEDNENALNEEVKKQVNKCKDRLKGAMREGSITLIEQELLVAEGLGIPWIDTVDARRELVALQKRRSEMHSRRSSQASDTPNSVSVERQSTIDIDSPERCDLVWCSIPDCSDPHTHVAAWHVCEMCGYVGHSSKECCLGDAELESLRISRSQESMPEDNFCTIPGCQSQRFHSTEGHLCRLCRMRGHPVKLCPTWMAQAFN</sequence>
<dbReference type="EMBL" id="JABAHT010000001">
    <property type="protein sequence ID" value="KAF4671414.1"/>
    <property type="molecule type" value="Genomic_DNA"/>
</dbReference>
<evidence type="ECO:0000256" key="7">
    <source>
        <dbReference type="SAM" id="MobiDB-lite"/>
    </source>
</evidence>
<name>A0A7J6MIV6_PEROL</name>
<dbReference type="GO" id="GO:0046872">
    <property type="term" value="F:metal ion binding"/>
    <property type="evidence" value="ECO:0007669"/>
    <property type="project" value="UniProtKB-KW"/>
</dbReference>
<keyword evidence="5" id="KW-0520">NAD</keyword>
<dbReference type="PANTHER" id="PTHR11085:SF6">
    <property type="entry name" value="NAD-DEPENDENT PROTEIN DEACETYLASE SIRTUIN-2"/>
    <property type="match status" value="1"/>
</dbReference>
<feature type="domain" description="Deacetylase sirtuin-type" evidence="8">
    <location>
        <begin position="48"/>
        <end position="346"/>
    </location>
</feature>
<evidence type="ECO:0000256" key="6">
    <source>
        <dbReference type="PROSITE-ProRule" id="PRU00236"/>
    </source>
</evidence>
<dbReference type="PANTHER" id="PTHR11085">
    <property type="entry name" value="NAD-DEPENDENT PROTEIN DEACYLASE SIRTUIN-5, MITOCHONDRIAL-RELATED"/>
    <property type="match status" value="1"/>
</dbReference>
<evidence type="ECO:0000256" key="4">
    <source>
        <dbReference type="ARBA" id="ARBA00022833"/>
    </source>
</evidence>
<reference evidence="9 10" key="1">
    <citation type="submission" date="2020-04" db="EMBL/GenBank/DDBJ databases">
        <title>Perkinsus olseni comparative genomics.</title>
        <authorList>
            <person name="Bogema D.R."/>
        </authorList>
    </citation>
    <scope>NUCLEOTIDE SEQUENCE [LARGE SCALE GENOMIC DNA]</scope>
    <source>
        <strain evidence="9">ATCC PRA-179</strain>
    </source>
</reference>
<evidence type="ECO:0000256" key="5">
    <source>
        <dbReference type="ARBA" id="ARBA00023027"/>
    </source>
</evidence>
<comment type="cofactor">
    <cofactor evidence="1">
        <name>Zn(2+)</name>
        <dbReference type="ChEBI" id="CHEBI:29105"/>
    </cofactor>
</comment>
<dbReference type="GO" id="GO:0005634">
    <property type="term" value="C:nucleus"/>
    <property type="evidence" value="ECO:0007669"/>
    <property type="project" value="TreeGrafter"/>
</dbReference>
<dbReference type="Gene3D" id="3.30.1600.10">
    <property type="entry name" value="SIR2/SIRT2 'Small Domain"/>
    <property type="match status" value="1"/>
</dbReference>
<evidence type="ECO:0000313" key="9">
    <source>
        <dbReference type="EMBL" id="KAF4671414.1"/>
    </source>
</evidence>
<gene>
    <name evidence="9" type="primary">HST2</name>
    <name evidence="9" type="ORF">FOZ61_000038</name>
</gene>
<dbReference type="InterPro" id="IPR003000">
    <property type="entry name" value="Sirtuin"/>
</dbReference>
<feature type="compositionally biased region" description="Low complexity" evidence="7">
    <location>
        <begin position="386"/>
        <end position="397"/>
    </location>
</feature>
<dbReference type="GO" id="GO:0017136">
    <property type="term" value="F:histone deacetylase activity, NAD-dependent"/>
    <property type="evidence" value="ECO:0007669"/>
    <property type="project" value="TreeGrafter"/>
</dbReference>
<dbReference type="PROSITE" id="PS50305">
    <property type="entry name" value="SIRTUIN"/>
    <property type="match status" value="1"/>
</dbReference>
<feature type="region of interest" description="Disordered" evidence="7">
    <location>
        <begin position="634"/>
        <end position="658"/>
    </location>
</feature>
<evidence type="ECO:0000313" key="10">
    <source>
        <dbReference type="Proteomes" id="UP000570595"/>
    </source>
</evidence>
<keyword evidence="2" id="KW-0808">Transferase</keyword>
<dbReference type="Pfam" id="PF02146">
    <property type="entry name" value="SIR2"/>
    <property type="match status" value="1"/>
</dbReference>
<dbReference type="SUPFAM" id="SSF52467">
    <property type="entry name" value="DHS-like NAD/FAD-binding domain"/>
    <property type="match status" value="1"/>
</dbReference>
<dbReference type="OrthoDB" id="424302at2759"/>
<feature type="binding site" evidence="6">
    <location>
        <position position="224"/>
    </location>
    <ligand>
        <name>Zn(2+)</name>
        <dbReference type="ChEBI" id="CHEBI:29105"/>
    </ligand>
</feature>
<dbReference type="InterPro" id="IPR029035">
    <property type="entry name" value="DHS-like_NAD/FAD-binding_dom"/>
</dbReference>
<dbReference type="Proteomes" id="UP000570595">
    <property type="component" value="Unassembled WGS sequence"/>
</dbReference>
<protein>
    <submittedName>
        <fullName evidence="9">Sir2 histone deacetylase Hst2</fullName>
    </submittedName>
</protein>
<dbReference type="InterPro" id="IPR026590">
    <property type="entry name" value="Ssirtuin_cat_dom"/>
</dbReference>
<dbReference type="InterPro" id="IPR026591">
    <property type="entry name" value="Sirtuin_cat_small_dom_sf"/>
</dbReference>
<evidence type="ECO:0000256" key="3">
    <source>
        <dbReference type="ARBA" id="ARBA00022723"/>
    </source>
</evidence>
<feature type="region of interest" description="Disordered" evidence="7">
    <location>
        <begin position="370"/>
        <end position="412"/>
    </location>
</feature>
<evidence type="ECO:0000259" key="8">
    <source>
        <dbReference type="PROSITE" id="PS50305"/>
    </source>
</evidence>
<feature type="binding site" evidence="6">
    <location>
        <position position="227"/>
    </location>
    <ligand>
        <name>Zn(2+)</name>
        <dbReference type="ChEBI" id="CHEBI:29105"/>
    </ligand>
</feature>
<dbReference type="AlphaFoldDB" id="A0A7J6MIV6"/>
<dbReference type="InterPro" id="IPR050134">
    <property type="entry name" value="NAD-dep_sirtuin_deacylases"/>
</dbReference>
<feature type="active site" description="Proton acceptor" evidence="6">
    <location>
        <position position="191"/>
    </location>
</feature>
<keyword evidence="3 6" id="KW-0479">Metal-binding</keyword>
<keyword evidence="4 6" id="KW-0862">Zinc</keyword>
<organism evidence="9 10">
    <name type="scientific">Perkinsus olseni</name>
    <name type="common">Perkinsus atlanticus</name>
    <dbReference type="NCBI Taxonomy" id="32597"/>
    <lineage>
        <taxon>Eukaryota</taxon>
        <taxon>Sar</taxon>
        <taxon>Alveolata</taxon>
        <taxon>Perkinsozoa</taxon>
        <taxon>Perkinsea</taxon>
        <taxon>Perkinsida</taxon>
        <taxon>Perkinsidae</taxon>
        <taxon>Perkinsus</taxon>
    </lineage>
</organism>
<evidence type="ECO:0000256" key="1">
    <source>
        <dbReference type="ARBA" id="ARBA00001947"/>
    </source>
</evidence>
<feature type="compositionally biased region" description="Polar residues" evidence="7">
    <location>
        <begin position="642"/>
        <end position="658"/>
    </location>
</feature>
<feature type="region of interest" description="Disordered" evidence="7">
    <location>
        <begin position="516"/>
        <end position="553"/>
    </location>
</feature>
<accession>A0A7J6MIV6</accession>
<feature type="compositionally biased region" description="Basic and acidic residues" evidence="7">
    <location>
        <begin position="539"/>
        <end position="553"/>
    </location>
</feature>
<feature type="compositionally biased region" description="Polar residues" evidence="7">
    <location>
        <begin position="518"/>
        <end position="534"/>
    </location>
</feature>
<proteinExistence type="predicted"/>
<dbReference type="GO" id="GO:0070403">
    <property type="term" value="F:NAD+ binding"/>
    <property type="evidence" value="ECO:0007669"/>
    <property type="project" value="InterPro"/>
</dbReference>
<feature type="binding site" evidence="6">
    <location>
        <position position="199"/>
    </location>
    <ligand>
        <name>Zn(2+)</name>
        <dbReference type="ChEBI" id="CHEBI:29105"/>
    </ligand>
</feature>
<evidence type="ECO:0000256" key="2">
    <source>
        <dbReference type="ARBA" id="ARBA00022679"/>
    </source>
</evidence>
<comment type="caution">
    <text evidence="9">The sequence shown here is derived from an EMBL/GenBank/DDBJ whole genome shotgun (WGS) entry which is preliminary data.</text>
</comment>